<dbReference type="Proteomes" id="UP001235939">
    <property type="component" value="Chromosome 15"/>
</dbReference>
<reference evidence="2 3" key="1">
    <citation type="submission" date="2022-01" db="EMBL/GenBank/DDBJ databases">
        <title>A chromosomal length assembly of Cordylochernes scorpioides.</title>
        <authorList>
            <person name="Zeh D."/>
            <person name="Zeh J."/>
        </authorList>
    </citation>
    <scope>NUCLEOTIDE SEQUENCE [LARGE SCALE GENOMIC DNA]</scope>
    <source>
        <strain evidence="2">IN4F17</strain>
        <tissue evidence="2">Whole Body</tissue>
    </source>
</reference>
<feature type="chain" id="PRO_5045661750" description="Reverse transcriptase domain-containing protein" evidence="1">
    <location>
        <begin position="18"/>
        <end position="194"/>
    </location>
</feature>
<dbReference type="EMBL" id="CP092877">
    <property type="protein sequence ID" value="UYV77439.1"/>
    <property type="molecule type" value="Genomic_DNA"/>
</dbReference>
<organism evidence="2 3">
    <name type="scientific">Cordylochernes scorpioides</name>
    <dbReference type="NCBI Taxonomy" id="51811"/>
    <lineage>
        <taxon>Eukaryota</taxon>
        <taxon>Metazoa</taxon>
        <taxon>Ecdysozoa</taxon>
        <taxon>Arthropoda</taxon>
        <taxon>Chelicerata</taxon>
        <taxon>Arachnida</taxon>
        <taxon>Pseudoscorpiones</taxon>
        <taxon>Cheliferoidea</taxon>
        <taxon>Chernetidae</taxon>
        <taxon>Cordylochernes</taxon>
    </lineage>
</organism>
<dbReference type="InterPro" id="IPR043128">
    <property type="entry name" value="Rev_trsase/Diguanyl_cyclase"/>
</dbReference>
<evidence type="ECO:0000256" key="1">
    <source>
        <dbReference type="SAM" id="SignalP"/>
    </source>
</evidence>
<evidence type="ECO:0000313" key="3">
    <source>
        <dbReference type="Proteomes" id="UP001235939"/>
    </source>
</evidence>
<evidence type="ECO:0000313" key="2">
    <source>
        <dbReference type="EMBL" id="UYV77439.1"/>
    </source>
</evidence>
<keyword evidence="1" id="KW-0732">Signal</keyword>
<proteinExistence type="predicted"/>
<evidence type="ECO:0008006" key="4">
    <source>
        <dbReference type="Google" id="ProtNLM"/>
    </source>
</evidence>
<dbReference type="InterPro" id="IPR043502">
    <property type="entry name" value="DNA/RNA_pol_sf"/>
</dbReference>
<protein>
    <recommendedName>
        <fullName evidence="4">Reverse transcriptase domain-containing protein</fullName>
    </recommendedName>
</protein>
<sequence>MVLFLLLYFHGLNFTYADKVLIAYNTEEQHLLGCLREYNLTINETKYTLGQTWVKFLGFVITNAGNWLDLQRVQAIKDIPIPDTLGKTLGMLISTVAVTSTLPEFKSLRLRGLTPEGHHKEPTMLKSEPGETSAQVPSTYISLQQPRCPSPFTGDVSEDSQRWLKDYQRVAKFNRWNDSMCLANVIFFLAGTAR</sequence>
<dbReference type="SUPFAM" id="SSF56672">
    <property type="entry name" value="DNA/RNA polymerases"/>
    <property type="match status" value="1"/>
</dbReference>
<feature type="signal peptide" evidence="1">
    <location>
        <begin position="1"/>
        <end position="17"/>
    </location>
</feature>
<gene>
    <name evidence="2" type="ORF">LAZ67_15001025</name>
</gene>
<accession>A0ABY6L993</accession>
<dbReference type="Gene3D" id="3.30.70.270">
    <property type="match status" value="1"/>
</dbReference>
<keyword evidence="3" id="KW-1185">Reference proteome</keyword>
<name>A0ABY6L993_9ARAC</name>